<dbReference type="KEGG" id="eke:EK0264_16240"/>
<proteinExistence type="predicted"/>
<dbReference type="Proteomes" id="UP000463857">
    <property type="component" value="Chromosome"/>
</dbReference>
<dbReference type="OrthoDB" id="4871983at2"/>
<evidence type="ECO:0000313" key="1">
    <source>
        <dbReference type="EMBL" id="QHC02497.1"/>
    </source>
</evidence>
<protein>
    <submittedName>
        <fullName evidence="1">ABC transporter substrate-binding protein</fullName>
    </submittedName>
</protein>
<dbReference type="EMBL" id="CP047156">
    <property type="protein sequence ID" value="QHC02497.1"/>
    <property type="molecule type" value="Genomic_DNA"/>
</dbReference>
<organism evidence="1 2">
    <name type="scientific">Epidermidibacterium keratini</name>
    <dbReference type="NCBI Taxonomy" id="1891644"/>
    <lineage>
        <taxon>Bacteria</taxon>
        <taxon>Bacillati</taxon>
        <taxon>Actinomycetota</taxon>
        <taxon>Actinomycetes</taxon>
        <taxon>Sporichthyales</taxon>
        <taxon>Sporichthyaceae</taxon>
        <taxon>Epidermidibacterium</taxon>
    </lineage>
</organism>
<dbReference type="AlphaFoldDB" id="A0A7L4YX96"/>
<name>A0A7L4YX96_9ACTN</name>
<keyword evidence="2" id="KW-1185">Reference proteome</keyword>
<accession>A0A7L4YX96</accession>
<reference evidence="1 2" key="1">
    <citation type="journal article" date="2018" name="Int. J. Syst. Evol. Microbiol.">
        <title>Epidermidibacterium keratini gen. nov., sp. nov., a member of the family Sporichthyaceae, isolated from keratin epidermis.</title>
        <authorList>
            <person name="Lee D.G."/>
            <person name="Trujillo M.E."/>
            <person name="Kang S."/>
            <person name="Nam J.J."/>
            <person name="Kim Y.J."/>
        </authorList>
    </citation>
    <scope>NUCLEOTIDE SEQUENCE [LARGE SCALE GENOMIC DNA]</scope>
    <source>
        <strain evidence="1 2">EPI-7</strain>
    </source>
</reference>
<dbReference type="InParanoid" id="A0A7L4YX96"/>
<evidence type="ECO:0000313" key="2">
    <source>
        <dbReference type="Proteomes" id="UP000463857"/>
    </source>
</evidence>
<gene>
    <name evidence="1" type="ORF">EK0264_16240</name>
</gene>
<sequence>MVGLSSALFLGTPAEAAPKAQSPGTGQVAQTTLPVTGTLADGSSFTGAISGLTASVVNGVAQVTGTITGTGLPVDGTTFTAPIESLNAPQGCDVLNLDLGPLNLDLLGLVIDLSPISLDITAVPGAGNLLGNLVCAVAGLLDGGGPLQGITALLNRLLTGLGL</sequence>